<evidence type="ECO:0000313" key="2">
    <source>
        <dbReference type="Proteomes" id="UP000046680"/>
    </source>
</evidence>
<dbReference type="AlphaFoldDB" id="A0A654U4C6"/>
<dbReference type="EMBL" id="CGCX01001409">
    <property type="protein sequence ID" value="CFR94277.1"/>
    <property type="molecule type" value="Genomic_DNA"/>
</dbReference>
<evidence type="ECO:0000313" key="1">
    <source>
        <dbReference type="EMBL" id="CFR94277.1"/>
    </source>
</evidence>
<gene>
    <name evidence="1" type="ORF">ERS007657_03135</name>
</gene>
<proteinExistence type="predicted"/>
<sequence length="52" mass="5627">MSRAYLSTPAHTAADAPHTNATAWYLAANPRPWVMKRPTVKPATNNANQAHG</sequence>
<organism evidence="1 2">
    <name type="scientific">Mycobacterium tuberculosis</name>
    <dbReference type="NCBI Taxonomy" id="1773"/>
    <lineage>
        <taxon>Bacteria</taxon>
        <taxon>Bacillati</taxon>
        <taxon>Actinomycetota</taxon>
        <taxon>Actinomycetes</taxon>
        <taxon>Mycobacteriales</taxon>
        <taxon>Mycobacteriaceae</taxon>
        <taxon>Mycobacterium</taxon>
        <taxon>Mycobacterium tuberculosis complex</taxon>
    </lineage>
</organism>
<protein>
    <submittedName>
        <fullName evidence="1">Uncharacterized protein</fullName>
    </submittedName>
</protein>
<dbReference type="Proteomes" id="UP000046680">
    <property type="component" value="Unassembled WGS sequence"/>
</dbReference>
<accession>A0A654U4C6</accession>
<name>A0A654U4C6_MYCTX</name>
<reference evidence="1 2" key="1">
    <citation type="submission" date="2015-03" db="EMBL/GenBank/DDBJ databases">
        <authorList>
            <consortium name="Pathogen Informatics"/>
        </authorList>
    </citation>
    <scope>NUCLEOTIDE SEQUENCE [LARGE SCALE GENOMIC DNA]</scope>
    <source>
        <strain evidence="1 2">C09601061</strain>
    </source>
</reference>